<dbReference type="EMBL" id="OBMR01000014">
    <property type="protein sequence ID" value="SOC16377.1"/>
    <property type="molecule type" value="Genomic_DNA"/>
</dbReference>
<dbReference type="AlphaFoldDB" id="A0A285T4T0"/>
<evidence type="ECO:0000256" key="1">
    <source>
        <dbReference type="SAM" id="Coils"/>
    </source>
</evidence>
<organism evidence="2 3">
    <name type="scientific">Pseudobutyrivibrio ruminis DSM 9787</name>
    <dbReference type="NCBI Taxonomy" id="1123011"/>
    <lineage>
        <taxon>Bacteria</taxon>
        <taxon>Bacillati</taxon>
        <taxon>Bacillota</taxon>
        <taxon>Clostridia</taxon>
        <taxon>Lachnospirales</taxon>
        <taxon>Lachnospiraceae</taxon>
        <taxon>Pseudobutyrivibrio</taxon>
    </lineage>
</organism>
<keyword evidence="1" id="KW-0175">Coiled coil</keyword>
<name>A0A285T4T0_9FIRM</name>
<feature type="coiled-coil region" evidence="1">
    <location>
        <begin position="285"/>
        <end position="312"/>
    </location>
</feature>
<reference evidence="2 3" key="1">
    <citation type="submission" date="2017-08" db="EMBL/GenBank/DDBJ databases">
        <authorList>
            <person name="de Groot N.N."/>
        </authorList>
    </citation>
    <scope>NUCLEOTIDE SEQUENCE [LARGE SCALE GENOMIC DNA]</scope>
    <source>
        <strain evidence="2 3">DSM 9787</strain>
    </source>
</reference>
<evidence type="ECO:0000313" key="2">
    <source>
        <dbReference type="EMBL" id="SOC16377.1"/>
    </source>
</evidence>
<accession>A0A285T4T0</accession>
<dbReference type="Proteomes" id="UP000219563">
    <property type="component" value="Unassembled WGS sequence"/>
</dbReference>
<gene>
    <name evidence="2" type="ORF">SAMN02910411_0382</name>
</gene>
<proteinExistence type="predicted"/>
<protein>
    <submittedName>
        <fullName evidence="2">Uncharacterized protein</fullName>
    </submittedName>
</protein>
<sequence length="364" mass="42158">MNAKEKSLEETLKLTAPEFKLTEQENELVDSLVINYGETYLLPFCEIKEMEEKTKCLLRYRIINVASQRQGTLVESLKSLSSGSKWLDENYYNMIHANSDEERVIIEACQAGAENAFTYMYLLMGHKVTSFVYDIKFEGYRYVEPGDLYNDLLIELFRICCTYPLDKYAFGGLTYTYVQNNLMHFLYEDIFSKNDILSYNAGTKKRLNTIKKTLDDICDMDGKTSLSTEEIRNLTSARKGEFDIYHMISSPLSFDSNDGFLNRTVQDKTANISIEKICPEEENICQTVAKNLRFTEEEIDELINALIKHVEECHVTVTGKVRKISRRSLRTFCQKQGKTVNTRDVKRILEEYAFAKTGRKIFFA</sequence>
<evidence type="ECO:0000313" key="3">
    <source>
        <dbReference type="Proteomes" id="UP000219563"/>
    </source>
</evidence>